<keyword evidence="2" id="KW-0862">Zinc</keyword>
<dbReference type="InterPro" id="IPR011042">
    <property type="entry name" value="6-blade_b-propeller_TolB-like"/>
</dbReference>
<dbReference type="Gene3D" id="3.30.40.10">
    <property type="entry name" value="Zinc/RING finger domain, C3HC4 (zinc finger)"/>
    <property type="match status" value="1"/>
</dbReference>
<sequence length="855" mass="96390">MISGTCSVKTNRKQLLETKPSYSMRKNKKHKIRKTKDASDSSDDGSGPTCNHVNMSVNFVQMKKGLSTQTFGECLSCNKESIGSRRGDRSCDGMAASALTTTESILQGEIEPTIWVCLHCGHQGCDRNSYENHALKHYETPRSSSHCMVVNTSTWSTWCYKCDDGFPIEKNKKVQECIDHLRKLSGLPLEQSSLPRKQFCLPREQSGLPREPFSLHCTQSSLPREPSGLPLVESGNRNISCNNDQTIYGKQIPPCDKLDPKWDGEFNVQYKQVSKSMQSGSTNLHYSMDNSTNILCGICDAQHITKTANFWCTDCDDGLCIECNSHHSFSKASRLHGVISIEDYRKLSTDISNIVHHCIEHEKKLQIFCPHHDQLCCHLCLSTSHKDCTGMLPIEEMAKTCKSSGLMKSLQKSLEDLKNSIDRVVQDRQTNITKIKEQRQNIDACIKQLRERINSHFDKLEQEIMKELNISEYDLKTKIEDLLKELQDKSERIAVLQNNISDLKNHASDLQTLIGSKTLEKKIESEETYVQSLLDDERLKQLSLKSIHNERIENLLQNITSFGSLSMESSPPTVEIKLEKIKQAQIMSASLIPKSVDIVQATFLGKFQIPKGISTGYNITGCAIFPNGKIIFADCDTNKRLLIFNTDASLDCEVPLSDLRPFDVACIDDTTIAFSVWDSSDIHIFDIKLNMIKNKIKANYPCFGIALKDVMMYYCTETSVAVVNIKDGNSSTIVKLDSSKDGWRYIASFGESVYFTDRYNNSVSCFSVQGEKLWDFKDEIRKGTSGRAIDKHGIVYVAFKEKHSVVAISPDGKRVVDVLGFKDGIEMPYKLFYDNERDLLLVAGYSGNCALFEIK</sequence>
<keyword evidence="8" id="KW-1185">Reference proteome</keyword>
<evidence type="ECO:0000256" key="4">
    <source>
        <dbReference type="SAM" id="MobiDB-lite"/>
    </source>
</evidence>
<dbReference type="Pfam" id="PF02148">
    <property type="entry name" value="zf-UBP"/>
    <property type="match status" value="1"/>
</dbReference>
<dbReference type="InterPro" id="IPR000315">
    <property type="entry name" value="Znf_B-box"/>
</dbReference>
<dbReference type="AlphaFoldDB" id="A0A6J8E9F0"/>
<dbReference type="Gene3D" id="2.120.10.30">
    <property type="entry name" value="TolB, C-terminal domain"/>
    <property type="match status" value="1"/>
</dbReference>
<dbReference type="PANTHER" id="PTHR25462:SF296">
    <property type="entry name" value="MEIOTIC P26, ISOFORM F"/>
    <property type="match status" value="1"/>
</dbReference>
<dbReference type="SUPFAM" id="SSF50969">
    <property type="entry name" value="YVTN repeat-like/Quinoprotein amine dehydrogenase"/>
    <property type="match status" value="1"/>
</dbReference>
<evidence type="ECO:0000313" key="8">
    <source>
        <dbReference type="Proteomes" id="UP000507470"/>
    </source>
</evidence>
<dbReference type="Gene3D" id="3.30.160.60">
    <property type="entry name" value="Classic Zinc Finger"/>
    <property type="match status" value="1"/>
</dbReference>
<dbReference type="InterPro" id="IPR047153">
    <property type="entry name" value="TRIM45/56/19-like"/>
</dbReference>
<feature type="region of interest" description="Disordered" evidence="4">
    <location>
        <begin position="17"/>
        <end position="49"/>
    </location>
</feature>
<feature type="coiled-coil region" evidence="3">
    <location>
        <begin position="407"/>
        <end position="513"/>
    </location>
</feature>
<feature type="domain" description="UBP-type" evidence="6">
    <location>
        <begin position="48"/>
        <end position="185"/>
    </location>
</feature>
<dbReference type="GO" id="GO:0008270">
    <property type="term" value="F:zinc ion binding"/>
    <property type="evidence" value="ECO:0007669"/>
    <property type="project" value="UniProtKB-KW"/>
</dbReference>
<organism evidence="7 8">
    <name type="scientific">Mytilus coruscus</name>
    <name type="common">Sea mussel</name>
    <dbReference type="NCBI Taxonomy" id="42192"/>
    <lineage>
        <taxon>Eukaryota</taxon>
        <taxon>Metazoa</taxon>
        <taxon>Spiralia</taxon>
        <taxon>Lophotrochozoa</taxon>
        <taxon>Mollusca</taxon>
        <taxon>Bivalvia</taxon>
        <taxon>Autobranchia</taxon>
        <taxon>Pteriomorphia</taxon>
        <taxon>Mytilida</taxon>
        <taxon>Mytiloidea</taxon>
        <taxon>Mytilidae</taxon>
        <taxon>Mytilinae</taxon>
        <taxon>Mytilus</taxon>
    </lineage>
</organism>
<gene>
    <name evidence="7" type="ORF">MCOR_48373</name>
</gene>
<name>A0A6J8E9F0_MYTCO</name>
<dbReference type="EC" id="3.4.19.12" evidence="7"/>
<keyword evidence="2" id="KW-0863">Zinc-finger</keyword>
<feature type="domain" description="B box-type" evidence="5">
    <location>
        <begin position="291"/>
        <end position="341"/>
    </location>
</feature>
<dbReference type="InterPro" id="IPR011044">
    <property type="entry name" value="Quino_amine_DH_bsu"/>
</dbReference>
<dbReference type="InterPro" id="IPR001607">
    <property type="entry name" value="Znf_UBP"/>
</dbReference>
<dbReference type="Proteomes" id="UP000507470">
    <property type="component" value="Unassembled WGS sequence"/>
</dbReference>
<dbReference type="PROSITE" id="PS50271">
    <property type="entry name" value="ZF_UBP"/>
    <property type="match status" value="1"/>
</dbReference>
<protein>
    <submittedName>
        <fullName evidence="7">USP16_45</fullName>
        <ecNumber evidence="7">3.4.19.12</ecNumber>
    </submittedName>
</protein>
<feature type="compositionally biased region" description="Basic residues" evidence="4">
    <location>
        <begin position="25"/>
        <end position="34"/>
    </location>
</feature>
<dbReference type="SUPFAM" id="SSF57850">
    <property type="entry name" value="RING/U-box"/>
    <property type="match status" value="1"/>
</dbReference>
<dbReference type="PROSITE" id="PS50119">
    <property type="entry name" value="ZF_BBOX"/>
    <property type="match status" value="1"/>
</dbReference>
<dbReference type="InterPro" id="IPR013083">
    <property type="entry name" value="Znf_RING/FYVE/PHD"/>
</dbReference>
<keyword evidence="3" id="KW-0175">Coiled coil</keyword>
<evidence type="ECO:0000256" key="1">
    <source>
        <dbReference type="ARBA" id="ARBA00022723"/>
    </source>
</evidence>
<dbReference type="PANTHER" id="PTHR25462">
    <property type="entry name" value="BONUS, ISOFORM C-RELATED"/>
    <property type="match status" value="1"/>
</dbReference>
<proteinExistence type="predicted"/>
<evidence type="ECO:0000256" key="2">
    <source>
        <dbReference type="PROSITE-ProRule" id="PRU00502"/>
    </source>
</evidence>
<evidence type="ECO:0000259" key="6">
    <source>
        <dbReference type="PROSITE" id="PS50271"/>
    </source>
</evidence>
<evidence type="ECO:0000256" key="3">
    <source>
        <dbReference type="SAM" id="Coils"/>
    </source>
</evidence>
<dbReference type="GO" id="GO:0004843">
    <property type="term" value="F:cysteine-type deubiquitinase activity"/>
    <property type="evidence" value="ECO:0007669"/>
    <property type="project" value="UniProtKB-EC"/>
</dbReference>
<accession>A0A6J8E9F0</accession>
<keyword evidence="1" id="KW-0479">Metal-binding</keyword>
<reference evidence="7 8" key="1">
    <citation type="submission" date="2020-06" db="EMBL/GenBank/DDBJ databases">
        <authorList>
            <person name="Li R."/>
            <person name="Bekaert M."/>
        </authorList>
    </citation>
    <scope>NUCLEOTIDE SEQUENCE [LARGE SCALE GENOMIC DNA]</scope>
    <source>
        <strain evidence="8">wild</strain>
    </source>
</reference>
<dbReference type="CDD" id="cd19757">
    <property type="entry name" value="Bbox1"/>
    <property type="match status" value="1"/>
</dbReference>
<dbReference type="EMBL" id="CACVKT020008476">
    <property type="protein sequence ID" value="CAC5415691.1"/>
    <property type="molecule type" value="Genomic_DNA"/>
</dbReference>
<keyword evidence="7" id="KW-0378">Hydrolase</keyword>
<evidence type="ECO:0000259" key="5">
    <source>
        <dbReference type="PROSITE" id="PS50119"/>
    </source>
</evidence>
<evidence type="ECO:0000313" key="7">
    <source>
        <dbReference type="EMBL" id="CAC5415691.1"/>
    </source>
</evidence>
<dbReference type="OrthoDB" id="6126597at2759"/>